<evidence type="ECO:0000313" key="7">
    <source>
        <dbReference type="Proteomes" id="UP000664203"/>
    </source>
</evidence>
<evidence type="ECO:0000256" key="3">
    <source>
        <dbReference type="ARBA" id="ARBA00022989"/>
    </source>
</evidence>
<keyword evidence="4 5" id="KW-0472">Membrane</keyword>
<keyword evidence="3 5" id="KW-1133">Transmembrane helix</keyword>
<reference evidence="6" key="1">
    <citation type="submission" date="2021-03" db="EMBL/GenBank/DDBJ databases">
        <authorList>
            <person name="Tagirdzhanova G."/>
        </authorList>
    </citation>
    <scope>NUCLEOTIDE SEQUENCE</scope>
</reference>
<evidence type="ECO:0000256" key="4">
    <source>
        <dbReference type="ARBA" id="ARBA00023136"/>
    </source>
</evidence>
<dbReference type="InterPro" id="IPR023352">
    <property type="entry name" value="MAPEG-like_dom_sf"/>
</dbReference>
<feature type="transmembrane region" description="Helical" evidence="5">
    <location>
        <begin position="131"/>
        <end position="151"/>
    </location>
</feature>
<comment type="subcellular location">
    <subcellularLocation>
        <location evidence="1">Membrane</location>
    </subcellularLocation>
</comment>
<dbReference type="EMBL" id="CAJPDR010000092">
    <property type="protein sequence ID" value="CAF9916592.1"/>
    <property type="molecule type" value="Genomic_DNA"/>
</dbReference>
<dbReference type="Pfam" id="PF01124">
    <property type="entry name" value="MAPEG"/>
    <property type="match status" value="1"/>
</dbReference>
<dbReference type="GO" id="GO:0016020">
    <property type="term" value="C:membrane"/>
    <property type="evidence" value="ECO:0007669"/>
    <property type="project" value="UniProtKB-SubCell"/>
</dbReference>
<keyword evidence="2 5" id="KW-0812">Transmembrane</keyword>
<accession>A0A8H3F5W3</accession>
<dbReference type="InterPro" id="IPR001129">
    <property type="entry name" value="Membr-assoc_MAPEG"/>
</dbReference>
<dbReference type="SUPFAM" id="SSF161084">
    <property type="entry name" value="MAPEG domain-like"/>
    <property type="match status" value="1"/>
</dbReference>
<evidence type="ECO:0000313" key="6">
    <source>
        <dbReference type="EMBL" id="CAF9916592.1"/>
    </source>
</evidence>
<feature type="transmembrane region" description="Helical" evidence="5">
    <location>
        <begin position="99"/>
        <end position="119"/>
    </location>
</feature>
<proteinExistence type="predicted"/>
<keyword evidence="7" id="KW-1185">Reference proteome</keyword>
<dbReference type="AlphaFoldDB" id="A0A8H3F5W3"/>
<dbReference type="OrthoDB" id="19091at2759"/>
<evidence type="ECO:0000256" key="5">
    <source>
        <dbReference type="SAM" id="Phobius"/>
    </source>
</evidence>
<evidence type="ECO:0000256" key="2">
    <source>
        <dbReference type="ARBA" id="ARBA00022692"/>
    </source>
</evidence>
<organism evidence="6 7">
    <name type="scientific">Alectoria fallacina</name>
    <dbReference type="NCBI Taxonomy" id="1903189"/>
    <lineage>
        <taxon>Eukaryota</taxon>
        <taxon>Fungi</taxon>
        <taxon>Dikarya</taxon>
        <taxon>Ascomycota</taxon>
        <taxon>Pezizomycotina</taxon>
        <taxon>Lecanoromycetes</taxon>
        <taxon>OSLEUM clade</taxon>
        <taxon>Lecanoromycetidae</taxon>
        <taxon>Lecanorales</taxon>
        <taxon>Lecanorineae</taxon>
        <taxon>Parmeliaceae</taxon>
        <taxon>Alectoria</taxon>
    </lineage>
</organism>
<dbReference type="PANTHER" id="PTHR35814">
    <property type="match status" value="1"/>
</dbReference>
<feature type="transmembrane region" description="Helical" evidence="5">
    <location>
        <begin position="20"/>
        <end position="38"/>
    </location>
</feature>
<sequence length="157" mass="17364">MSSTLGIGVPVPKMLPITGTWTVPFAAYLVYLSNRIFYRRIVTEKYMGDRLVDGAESTSNDKPDPLFLETRAHNNFLESVPLCFTLAAVAELNGANRKVLNYAMATLFVLRIIHIEFGLKLKDTVGLGRPIGFVGTQGFIAGMAAYSTYLVKGYWGY</sequence>
<dbReference type="PANTHER" id="PTHR35814:SF1">
    <property type="entry name" value="GLUTATHIONE S-TRANSFERASE-RELATED"/>
    <property type="match status" value="1"/>
</dbReference>
<gene>
    <name evidence="6" type="ORF">ALECFALPRED_010796</name>
</gene>
<evidence type="ECO:0000256" key="1">
    <source>
        <dbReference type="ARBA" id="ARBA00004370"/>
    </source>
</evidence>
<name>A0A8H3F5W3_9LECA</name>
<dbReference type="Gene3D" id="1.20.120.550">
    <property type="entry name" value="Membrane associated eicosanoid/glutathione metabolism-like domain"/>
    <property type="match status" value="1"/>
</dbReference>
<comment type="caution">
    <text evidence="6">The sequence shown here is derived from an EMBL/GenBank/DDBJ whole genome shotgun (WGS) entry which is preliminary data.</text>
</comment>
<protein>
    <submittedName>
        <fullName evidence="6">Uncharacterized protein</fullName>
    </submittedName>
</protein>
<dbReference type="Proteomes" id="UP000664203">
    <property type="component" value="Unassembled WGS sequence"/>
</dbReference>